<dbReference type="RefSeq" id="WP_245977601.1">
    <property type="nucleotide sequence ID" value="NZ_RAPO01000003.1"/>
</dbReference>
<dbReference type="EMBL" id="RAPO01000003">
    <property type="protein sequence ID" value="RKD93586.1"/>
    <property type="molecule type" value="Genomic_DNA"/>
</dbReference>
<name>A0A3R7DY10_9EURY</name>
<dbReference type="AlphaFoldDB" id="A0A3R7DY10"/>
<keyword evidence="3" id="KW-1185">Reference proteome</keyword>
<feature type="region of interest" description="Disordered" evidence="1">
    <location>
        <begin position="107"/>
        <end position="126"/>
    </location>
</feature>
<reference evidence="2 3" key="1">
    <citation type="submission" date="2018-09" db="EMBL/GenBank/DDBJ databases">
        <title>Genomic Encyclopedia of Archaeal and Bacterial Type Strains, Phase II (KMG-II): from individual species to whole genera.</title>
        <authorList>
            <person name="Goeker M."/>
        </authorList>
    </citation>
    <scope>NUCLEOTIDE SEQUENCE [LARGE SCALE GENOMIC DNA]</scope>
    <source>
        <strain evidence="2 3">DSM 13151</strain>
    </source>
</reference>
<protein>
    <recommendedName>
        <fullName evidence="4">Glutamate-cysteine ligase</fullName>
    </recommendedName>
</protein>
<dbReference type="Gene3D" id="3.30.590.20">
    <property type="match status" value="1"/>
</dbReference>
<comment type="caution">
    <text evidence="2">The sequence shown here is derived from an EMBL/GenBank/DDBJ whole genome shotgun (WGS) entry which is preliminary data.</text>
</comment>
<feature type="compositionally biased region" description="Basic and acidic residues" evidence="1">
    <location>
        <begin position="292"/>
        <end position="312"/>
    </location>
</feature>
<evidence type="ECO:0008006" key="4">
    <source>
        <dbReference type="Google" id="ProtNLM"/>
    </source>
</evidence>
<evidence type="ECO:0000313" key="3">
    <source>
        <dbReference type="Proteomes" id="UP000283805"/>
    </source>
</evidence>
<dbReference type="Proteomes" id="UP000283805">
    <property type="component" value="Unassembled WGS sequence"/>
</dbReference>
<organism evidence="2 3">
    <name type="scientific">Halopiger aswanensis</name>
    <dbReference type="NCBI Taxonomy" id="148449"/>
    <lineage>
        <taxon>Archaea</taxon>
        <taxon>Methanobacteriati</taxon>
        <taxon>Methanobacteriota</taxon>
        <taxon>Stenosarchaea group</taxon>
        <taxon>Halobacteria</taxon>
        <taxon>Halobacteriales</taxon>
        <taxon>Natrialbaceae</taxon>
        <taxon>Halopiger</taxon>
    </lineage>
</organism>
<feature type="region of interest" description="Disordered" evidence="1">
    <location>
        <begin position="290"/>
        <end position="323"/>
    </location>
</feature>
<sequence>MINTRLEADYWVVDSDGDFAPAGSIADTEGIAAEKRALASLVTVTTPSCESSSALRQAFVARLEAACERAADAERRLVPLATPINGDPVVDRSGGDRTRLQRVIDDAANDGADGSGTGLGAEPGSNADRGPYCAGARVCVEQRSVTDQLNALLALTPALALVNTSPYVGGDRVAVGARTHCYRTRLGGTRTHSDQPCRYVDSAADWTRRLEERYERVADRAVDNGVDPAAVADHLEPAAVGWTPVALRERAEPPMLEWRAPDTALPRQLLGLAEDVATVMDRLRRGTVRIGGRGERGESRGRLGPRETERDGAAPPGRVTRNGLALPRSTTVADLVDAATYEGLESTPLVAYLERMGFAVDDYHPISARIDGRQFVTRADARELRLEYAGLLEADVAALAESAESTES</sequence>
<proteinExistence type="predicted"/>
<evidence type="ECO:0000256" key="1">
    <source>
        <dbReference type="SAM" id="MobiDB-lite"/>
    </source>
</evidence>
<accession>A0A3R7DY10</accession>
<gene>
    <name evidence="2" type="ORF">ATJ93_3216</name>
</gene>
<evidence type="ECO:0000313" key="2">
    <source>
        <dbReference type="EMBL" id="RKD93586.1"/>
    </source>
</evidence>